<dbReference type="InterPro" id="IPR000602">
    <property type="entry name" value="Glyco_hydro_38_N"/>
</dbReference>
<dbReference type="Pfam" id="PF01074">
    <property type="entry name" value="Glyco_hydro_38N"/>
    <property type="match status" value="1"/>
</dbReference>
<dbReference type="InterPro" id="IPR027291">
    <property type="entry name" value="Glyco_hydro_38_N_sf"/>
</dbReference>
<dbReference type="AlphaFoldDB" id="A0A1U9NLZ6"/>
<dbReference type="InterPro" id="IPR013780">
    <property type="entry name" value="Glyco_hydro_b"/>
</dbReference>
<dbReference type="Gene3D" id="2.60.120.260">
    <property type="entry name" value="Galactose-binding domain-like"/>
    <property type="match status" value="1"/>
</dbReference>
<dbReference type="InterPro" id="IPR011682">
    <property type="entry name" value="Glyco_hydro_38_C"/>
</dbReference>
<dbReference type="STRING" id="1936003.STSP2_01930"/>
<name>A0A1U9NLZ6_9BACT</name>
<dbReference type="Pfam" id="PF00754">
    <property type="entry name" value="F5_F8_type_C"/>
    <property type="match status" value="1"/>
</dbReference>
<dbReference type="SUPFAM" id="SSF49785">
    <property type="entry name" value="Galactose-binding domain-like"/>
    <property type="match status" value="1"/>
</dbReference>
<evidence type="ECO:0000259" key="1">
    <source>
        <dbReference type="PROSITE" id="PS50022"/>
    </source>
</evidence>
<dbReference type="GO" id="GO:0009313">
    <property type="term" value="P:oligosaccharide catabolic process"/>
    <property type="evidence" value="ECO:0007669"/>
    <property type="project" value="TreeGrafter"/>
</dbReference>
<dbReference type="SUPFAM" id="SSF74650">
    <property type="entry name" value="Galactose mutarotase-like"/>
    <property type="match status" value="2"/>
</dbReference>
<evidence type="ECO:0000313" key="2">
    <source>
        <dbReference type="EMBL" id="AQT68758.1"/>
    </source>
</evidence>
<keyword evidence="3" id="KW-1185">Reference proteome</keyword>
<feature type="domain" description="F5/8 type C" evidence="1">
    <location>
        <begin position="11"/>
        <end position="167"/>
    </location>
</feature>
<dbReference type="Pfam" id="PF07748">
    <property type="entry name" value="Glyco_hydro_38C"/>
    <property type="match status" value="1"/>
</dbReference>
<dbReference type="GO" id="GO:0006013">
    <property type="term" value="P:mannose metabolic process"/>
    <property type="evidence" value="ECO:0007669"/>
    <property type="project" value="InterPro"/>
</dbReference>
<dbReference type="Gene3D" id="3.20.110.10">
    <property type="entry name" value="Glycoside hydrolase 38, N terminal domain"/>
    <property type="match status" value="1"/>
</dbReference>
<dbReference type="InterPro" id="IPR041147">
    <property type="entry name" value="GH38_C"/>
</dbReference>
<dbReference type="InterPro" id="IPR011330">
    <property type="entry name" value="Glyco_hydro/deAcase_b/a-brl"/>
</dbReference>
<keyword evidence="2" id="KW-0378">Hydrolase</keyword>
<dbReference type="PANTHER" id="PTHR46017:SF1">
    <property type="entry name" value="ALPHA-MANNOSIDASE 2C1"/>
    <property type="match status" value="1"/>
</dbReference>
<dbReference type="PROSITE" id="PS50022">
    <property type="entry name" value="FA58C_3"/>
    <property type="match status" value="1"/>
</dbReference>
<dbReference type="PANTHER" id="PTHR46017">
    <property type="entry name" value="ALPHA-MANNOSIDASE 2C1"/>
    <property type="match status" value="1"/>
</dbReference>
<proteinExistence type="predicted"/>
<accession>A0A1U9NLZ6</accession>
<evidence type="ECO:0000313" key="3">
    <source>
        <dbReference type="Proteomes" id="UP000189674"/>
    </source>
</evidence>
<dbReference type="InterPro" id="IPR000421">
    <property type="entry name" value="FA58C"/>
</dbReference>
<dbReference type="Gene3D" id="2.60.40.2220">
    <property type="match status" value="1"/>
</dbReference>
<keyword evidence="2" id="KW-0326">Glycosidase</keyword>
<dbReference type="InterPro" id="IPR011013">
    <property type="entry name" value="Gal_mutarotase_sf_dom"/>
</dbReference>
<sequence length="1115" mass="125378">MLTSLFICQVSAADEVSVEEVNVALAKWGTTSTASSNYGPSYKASNILDGRWASRETDKWNSAATNEPHWVSIDLGTERTIHKIVIKHEGVLSDGDKYNTSDFRIQKGASLHGPWDDLVSPVRGNIDDITIHEIQPTNMRYIRVLIEKGAQDNNLYARIYEVEAYARIDRVDTLLDADFSANKYRNNEGTLETQARLNVFPVPTASKLAEMVLTVDNGEPIKLDDLNVWIPVKSDPIILSLAIQGKKIASRSVMPPKPLDWGYFADGTIHIICSSHNDIAWFDTPAETIARRDHACITPALKRMEERKDVTFSMENVLYLLEYLERHPEKREEIYRLTATGQFDWGATYNQPYEALLSGEQLVRELYYGRKLIRKMIPGASARVAYNPDVPGRTMQMPQILAKAGVPYLLLSRHKEGLANWESPDGSSILAWSMGLYVEVDRQNMLEGNLADNIATVKGQTAKWASDYDQRQIPADFAFLHSDDYISPADYDKQIQDWQANRSKLASLGLPKTYIPPTMKYSSPESFFDAVSAGSPSFETIEGERPNLWLYIHGPTHHKAISAKRQAGVLLPAAEIFSTVDALLCGSFNYYPDNELAQAWQASIYDDHGWGGVNGHVTDQVFREKLEFARDKGNKILNESLQNIATRITTDNSKGIPVVVFNALSWQRSDPVIARVKVPYDLFHMVDTEGNVIPHQVTVNSKDEISEIQFVAENMPSLGYKTFYLTPGKASSSINVSASDNKYENKFYRITFGSGGLEGIYDKKLEREILRADKFLGGEVFTMQSVGHGAGEFVEVQQPTMQGFEKVSSHKPKWKLEKSESGSVKTVYSSTQKLKHCTVQQRIVIYNNIKRIDCEILLIGWDGTKNREFRMALPINMDHGEVAYEVPMGVLEVGKDEIEGPSGGHSGGGSYMQPCKDVRPREVQNFITSSSEQFAVTMSSSVAVCDWVDPTTHPADYPILQPILLASRKSCHWEGNWYLQPGDHEYSFSILSHEPGWKNGYRFGIQANNPLRAIVQEKAERRAMLPPEQSFFNFSADNVLLSTIKKCEDDNSVIVRLYDIEGEDTSISLQSFFDIKTVQHTNIIEEEGYVIPSSGNEFKTEIGHHSIETFKLWPQ</sequence>
<reference evidence="3" key="1">
    <citation type="submission" date="2017-02" db="EMBL/GenBank/DDBJ databases">
        <title>Comparative genomics and description of representatives of a novel lineage of planctomycetes thriving in anoxic sediments.</title>
        <authorList>
            <person name="Spring S."/>
            <person name="Bunk B."/>
            <person name="Sproer C."/>
        </authorList>
    </citation>
    <scope>NUCLEOTIDE SEQUENCE [LARGE SCALE GENOMIC DNA]</scope>
    <source>
        <strain evidence="3">ST-NAGAB-D1</strain>
    </source>
</reference>
<dbReference type="Proteomes" id="UP000189674">
    <property type="component" value="Chromosome"/>
</dbReference>
<dbReference type="Pfam" id="PF17677">
    <property type="entry name" value="Glyco_hydro38C2"/>
    <property type="match status" value="1"/>
</dbReference>
<dbReference type="EMBL" id="CP019791">
    <property type="protein sequence ID" value="AQT68758.1"/>
    <property type="molecule type" value="Genomic_DNA"/>
</dbReference>
<dbReference type="SUPFAM" id="SSF88713">
    <property type="entry name" value="Glycoside hydrolase/deacetylase"/>
    <property type="match status" value="1"/>
</dbReference>
<dbReference type="Gene3D" id="2.70.98.30">
    <property type="entry name" value="Golgi alpha-mannosidase II, domain 4"/>
    <property type="match status" value="1"/>
</dbReference>
<organism evidence="2 3">
    <name type="scientific">Anaerohalosphaera lusitana</name>
    <dbReference type="NCBI Taxonomy" id="1936003"/>
    <lineage>
        <taxon>Bacteria</taxon>
        <taxon>Pseudomonadati</taxon>
        <taxon>Planctomycetota</taxon>
        <taxon>Phycisphaerae</taxon>
        <taxon>Sedimentisphaerales</taxon>
        <taxon>Anaerohalosphaeraceae</taxon>
        <taxon>Anaerohalosphaera</taxon>
    </lineage>
</organism>
<dbReference type="InterPro" id="IPR008979">
    <property type="entry name" value="Galactose-bd-like_sf"/>
</dbReference>
<protein>
    <submittedName>
        <fullName evidence="2">Mannosylglycerate hydrolase</fullName>
        <ecNumber evidence="2">3.2.1.170</ecNumber>
    </submittedName>
</protein>
<dbReference type="GO" id="GO:0030246">
    <property type="term" value="F:carbohydrate binding"/>
    <property type="evidence" value="ECO:0007669"/>
    <property type="project" value="InterPro"/>
</dbReference>
<dbReference type="KEGG" id="alus:STSP2_01930"/>
<gene>
    <name evidence="2" type="primary">mngB_3</name>
    <name evidence="2" type="ORF">STSP2_01930</name>
</gene>
<dbReference type="GO" id="GO:0004559">
    <property type="term" value="F:alpha-mannosidase activity"/>
    <property type="evidence" value="ECO:0007669"/>
    <property type="project" value="InterPro"/>
</dbReference>
<dbReference type="Gene3D" id="2.60.40.1180">
    <property type="entry name" value="Golgi alpha-mannosidase II"/>
    <property type="match status" value="1"/>
</dbReference>
<dbReference type="EC" id="3.2.1.170" evidence="2"/>
<dbReference type="GO" id="GO:0102546">
    <property type="term" value="F:mannosylglycerate hydrolase activity"/>
    <property type="evidence" value="ECO:0007669"/>
    <property type="project" value="UniProtKB-EC"/>
</dbReference>